<comment type="subcellular location">
    <subcellularLocation>
        <location evidence="1">Cell projection</location>
        <location evidence="1">Cilium</location>
    </subcellularLocation>
</comment>
<evidence type="ECO:0000256" key="3">
    <source>
        <dbReference type="ARBA" id="ARBA00022737"/>
    </source>
</evidence>
<dbReference type="EMBL" id="GBRH01221132">
    <property type="protein sequence ID" value="JAD76763.1"/>
    <property type="molecule type" value="Transcribed_RNA"/>
</dbReference>
<keyword evidence="4" id="KW-0969">Cilium</keyword>
<keyword evidence="2" id="KW-0433">Leucine-rich repeat</keyword>
<organism evidence="6">
    <name type="scientific">Arundo donax</name>
    <name type="common">Giant reed</name>
    <name type="synonym">Donax arundinaceus</name>
    <dbReference type="NCBI Taxonomy" id="35708"/>
    <lineage>
        <taxon>Eukaryota</taxon>
        <taxon>Viridiplantae</taxon>
        <taxon>Streptophyta</taxon>
        <taxon>Embryophyta</taxon>
        <taxon>Tracheophyta</taxon>
        <taxon>Spermatophyta</taxon>
        <taxon>Magnoliopsida</taxon>
        <taxon>Liliopsida</taxon>
        <taxon>Poales</taxon>
        <taxon>Poaceae</taxon>
        <taxon>PACMAD clade</taxon>
        <taxon>Arundinoideae</taxon>
        <taxon>Arundineae</taxon>
        <taxon>Arundo</taxon>
    </lineage>
</organism>
<dbReference type="InterPro" id="IPR032675">
    <property type="entry name" value="LRR_dom_sf"/>
</dbReference>
<keyword evidence="5" id="KW-0966">Cell projection</keyword>
<dbReference type="Pfam" id="PF13516">
    <property type="entry name" value="LRR_6"/>
    <property type="match status" value="1"/>
</dbReference>
<reference evidence="6" key="1">
    <citation type="submission" date="2014-09" db="EMBL/GenBank/DDBJ databases">
        <authorList>
            <person name="Magalhaes I.L.F."/>
            <person name="Oliveira U."/>
            <person name="Santos F.R."/>
            <person name="Vidigal T.H.D.A."/>
            <person name="Brescovit A.D."/>
            <person name="Santos A.J."/>
        </authorList>
    </citation>
    <scope>NUCLEOTIDE SEQUENCE</scope>
    <source>
        <tissue evidence="6">Shoot tissue taken approximately 20 cm above the soil surface</tissue>
    </source>
</reference>
<dbReference type="Gene3D" id="3.80.10.10">
    <property type="entry name" value="Ribonuclease Inhibitor"/>
    <property type="match status" value="2"/>
</dbReference>
<evidence type="ECO:0000313" key="6">
    <source>
        <dbReference type="EMBL" id="JAD76763.1"/>
    </source>
</evidence>
<dbReference type="PANTHER" id="PTHR45973">
    <property type="entry name" value="PROTEIN PHOSPHATASE 1 REGULATORY SUBUNIT SDS22-RELATED"/>
    <property type="match status" value="1"/>
</dbReference>
<dbReference type="InterPro" id="IPR001611">
    <property type="entry name" value="Leu-rich_rpt"/>
</dbReference>
<keyword evidence="3" id="KW-0677">Repeat</keyword>
<protein>
    <submittedName>
        <fullName evidence="6">Uncharacterized protein</fullName>
    </submittedName>
</protein>
<evidence type="ECO:0000256" key="4">
    <source>
        <dbReference type="ARBA" id="ARBA00023069"/>
    </source>
</evidence>
<evidence type="ECO:0000256" key="5">
    <source>
        <dbReference type="ARBA" id="ARBA00023273"/>
    </source>
</evidence>
<dbReference type="AlphaFoldDB" id="A0A0A9CQP4"/>
<evidence type="ECO:0000256" key="2">
    <source>
        <dbReference type="ARBA" id="ARBA00022614"/>
    </source>
</evidence>
<dbReference type="InterPro" id="IPR025875">
    <property type="entry name" value="Leu-rich_rpt_4"/>
</dbReference>
<dbReference type="FunFam" id="3.80.10.10:FF:000756">
    <property type="entry name" value="Rab geranylgeranyl transferase like protein"/>
    <property type="match status" value="1"/>
</dbReference>
<sequence length="423" mass="47862">MERIVPIVLYFDEPVKGLNPSSVKLKPDLVFGKEIQWKPLSVTDSGYSNCWAAHLRITNECSSSQQFSVEVSIPCSEDIVSRSGSHYNCPVHFTFSIELDNHVDTAEDINLIRDPISWGCSEPFQSHGNCNDIPLDQLKVTSALVQEDSKWHFERLSDEIDLFRELPDDNSKFVKLTLARLLLACAAIKSRGRSLVERKGYCEEALGLFSDLIHLDPSHKHYYEDERSLVLMDQLTCDMETFMKHCSVQVEGNSAPLNHVRLCSLSLTRIGYAERLLWVQVLDLSHNSLRSVEGLEALQQLVCLNVSNNRITSFTALESLTKIISLKVLDLSFNEIGAHSIDTTQYICSSPFSHEVEACEGFEECQKKNINVEEYWAAILFFKSLKLAQLDIKGNAVASRENFRTLVMILVPSLKWLDGECVH</sequence>
<dbReference type="PROSITE" id="PS51450">
    <property type="entry name" value="LRR"/>
    <property type="match status" value="2"/>
</dbReference>
<dbReference type="SUPFAM" id="SSF52058">
    <property type="entry name" value="L domain-like"/>
    <property type="match status" value="1"/>
</dbReference>
<dbReference type="PANTHER" id="PTHR45973:SF9">
    <property type="entry name" value="LEUCINE-RICH REPEAT-CONTAINING PROTEIN 46"/>
    <property type="match status" value="1"/>
</dbReference>
<evidence type="ECO:0000256" key="1">
    <source>
        <dbReference type="ARBA" id="ARBA00004138"/>
    </source>
</evidence>
<dbReference type="Pfam" id="PF12799">
    <property type="entry name" value="LRR_4"/>
    <property type="match status" value="1"/>
</dbReference>
<dbReference type="InterPro" id="IPR050576">
    <property type="entry name" value="Cilia_flagella_integrity"/>
</dbReference>
<accession>A0A0A9CQP4</accession>
<reference evidence="6" key="2">
    <citation type="journal article" date="2015" name="Data Brief">
        <title>Shoot transcriptome of the giant reed, Arundo donax.</title>
        <authorList>
            <person name="Barrero R.A."/>
            <person name="Guerrero F.D."/>
            <person name="Moolhuijzen P."/>
            <person name="Goolsby J.A."/>
            <person name="Tidwell J."/>
            <person name="Bellgard S.E."/>
            <person name="Bellgard M.I."/>
        </authorList>
    </citation>
    <scope>NUCLEOTIDE SEQUENCE</scope>
    <source>
        <tissue evidence="6">Shoot tissue taken approximately 20 cm above the soil surface</tissue>
    </source>
</reference>
<proteinExistence type="predicted"/>
<name>A0A0A9CQP4_ARUDO</name>